<proteinExistence type="predicted"/>
<dbReference type="AlphaFoldDB" id="A0A1I7XTN5"/>
<sequence length="39" mass="4477">MYLNPATQVNLSRTCEKVLTISNECTRTINYLIIFKVVS</sequence>
<protein>
    <submittedName>
        <fullName evidence="2">Uncharacterized protein</fullName>
    </submittedName>
</protein>
<reference evidence="2" key="1">
    <citation type="submission" date="2016-11" db="UniProtKB">
        <authorList>
            <consortium name="WormBaseParasite"/>
        </authorList>
    </citation>
    <scope>IDENTIFICATION</scope>
</reference>
<name>A0A1I7XTN5_HETBA</name>
<dbReference type="WBParaSite" id="Hba_20696">
    <property type="protein sequence ID" value="Hba_20696"/>
    <property type="gene ID" value="Hba_20696"/>
</dbReference>
<keyword evidence="1" id="KW-1185">Reference proteome</keyword>
<organism evidence="1 2">
    <name type="scientific">Heterorhabditis bacteriophora</name>
    <name type="common">Entomopathogenic nematode worm</name>
    <dbReference type="NCBI Taxonomy" id="37862"/>
    <lineage>
        <taxon>Eukaryota</taxon>
        <taxon>Metazoa</taxon>
        <taxon>Ecdysozoa</taxon>
        <taxon>Nematoda</taxon>
        <taxon>Chromadorea</taxon>
        <taxon>Rhabditida</taxon>
        <taxon>Rhabditina</taxon>
        <taxon>Rhabditomorpha</taxon>
        <taxon>Strongyloidea</taxon>
        <taxon>Heterorhabditidae</taxon>
        <taxon>Heterorhabditis</taxon>
    </lineage>
</organism>
<dbReference type="Proteomes" id="UP000095283">
    <property type="component" value="Unplaced"/>
</dbReference>
<evidence type="ECO:0000313" key="1">
    <source>
        <dbReference type="Proteomes" id="UP000095283"/>
    </source>
</evidence>
<evidence type="ECO:0000313" key="2">
    <source>
        <dbReference type="WBParaSite" id="Hba_20696"/>
    </source>
</evidence>
<accession>A0A1I7XTN5</accession>